<proteinExistence type="predicted"/>
<accession>A0A0E9VBU9</accession>
<evidence type="ECO:0000313" key="1">
    <source>
        <dbReference type="EMBL" id="JAH74925.1"/>
    </source>
</evidence>
<dbReference type="AlphaFoldDB" id="A0A0E9VBU9"/>
<protein>
    <submittedName>
        <fullName evidence="1">Uncharacterized protein</fullName>
    </submittedName>
</protein>
<reference evidence="1" key="1">
    <citation type="submission" date="2014-11" db="EMBL/GenBank/DDBJ databases">
        <authorList>
            <person name="Amaro Gonzalez C."/>
        </authorList>
    </citation>
    <scope>NUCLEOTIDE SEQUENCE</scope>
</reference>
<sequence length="19" mass="2174">MKPLGPELCLRCRLETSAR</sequence>
<name>A0A0E9VBU9_ANGAN</name>
<reference evidence="1" key="2">
    <citation type="journal article" date="2015" name="Fish Shellfish Immunol.">
        <title>Early steps in the European eel (Anguilla anguilla)-Vibrio vulnificus interaction in the gills: Role of the RtxA13 toxin.</title>
        <authorList>
            <person name="Callol A."/>
            <person name="Pajuelo D."/>
            <person name="Ebbesson L."/>
            <person name="Teles M."/>
            <person name="MacKenzie S."/>
            <person name="Amaro C."/>
        </authorList>
    </citation>
    <scope>NUCLEOTIDE SEQUENCE</scope>
</reference>
<organism evidence="1">
    <name type="scientific">Anguilla anguilla</name>
    <name type="common">European freshwater eel</name>
    <name type="synonym">Muraena anguilla</name>
    <dbReference type="NCBI Taxonomy" id="7936"/>
    <lineage>
        <taxon>Eukaryota</taxon>
        <taxon>Metazoa</taxon>
        <taxon>Chordata</taxon>
        <taxon>Craniata</taxon>
        <taxon>Vertebrata</taxon>
        <taxon>Euteleostomi</taxon>
        <taxon>Actinopterygii</taxon>
        <taxon>Neopterygii</taxon>
        <taxon>Teleostei</taxon>
        <taxon>Anguilliformes</taxon>
        <taxon>Anguillidae</taxon>
        <taxon>Anguilla</taxon>
    </lineage>
</organism>
<dbReference type="EMBL" id="GBXM01033652">
    <property type="protein sequence ID" value="JAH74925.1"/>
    <property type="molecule type" value="Transcribed_RNA"/>
</dbReference>